<keyword evidence="4 5" id="KW-0664">Pyridoxine biosynthesis</keyword>
<evidence type="ECO:0000256" key="4">
    <source>
        <dbReference type="ARBA" id="ARBA00023096"/>
    </source>
</evidence>
<dbReference type="InterPro" id="IPR020921">
    <property type="entry name" value="Erythronate-4-P_DHase"/>
</dbReference>
<dbReference type="SUPFAM" id="SSF51735">
    <property type="entry name" value="NAD(P)-binding Rossmann-fold domains"/>
    <property type="match status" value="1"/>
</dbReference>
<keyword evidence="2 5" id="KW-0560">Oxidoreductase</keyword>
<feature type="active site" evidence="5">
    <location>
        <position position="237"/>
    </location>
</feature>
<dbReference type="EMBL" id="AP023322">
    <property type="protein sequence ID" value="BCI64057.1"/>
    <property type="molecule type" value="Genomic_DNA"/>
</dbReference>
<feature type="active site" evidence="5">
    <location>
        <position position="208"/>
    </location>
</feature>
<feature type="domain" description="D-isomer specific 2-hydroxyacid dehydrogenase NAD-binding" evidence="7">
    <location>
        <begin position="113"/>
        <end position="256"/>
    </location>
</feature>
<evidence type="ECO:0000313" key="9">
    <source>
        <dbReference type="EMBL" id="BCI64057.1"/>
    </source>
</evidence>
<name>A0A7G1I3C9_9BACT</name>
<dbReference type="EC" id="1.1.1.290" evidence="5"/>
<keyword evidence="3 5" id="KW-0520">NAD</keyword>
<evidence type="ECO:0000256" key="3">
    <source>
        <dbReference type="ARBA" id="ARBA00023027"/>
    </source>
</evidence>
<reference evidence="10" key="1">
    <citation type="submission" date="2020-07" db="EMBL/GenBank/DDBJ databases">
        <title>Complete genome sequencing of Coprobacter sp. strain 2CBH44.</title>
        <authorList>
            <person name="Sakamoto M."/>
            <person name="Murakami T."/>
            <person name="Mori H."/>
        </authorList>
    </citation>
    <scope>NUCLEOTIDE SEQUENCE [LARGE SCALE GENOMIC DNA]</scope>
    <source>
        <strain evidence="10">2CBH44</strain>
    </source>
</reference>
<dbReference type="InterPro" id="IPR036291">
    <property type="entry name" value="NAD(P)-bd_dom_sf"/>
</dbReference>
<evidence type="ECO:0000259" key="6">
    <source>
        <dbReference type="Pfam" id="PF00389"/>
    </source>
</evidence>
<dbReference type="Gene3D" id="3.40.50.720">
    <property type="entry name" value="NAD(P)-binding Rossmann-like Domain"/>
    <property type="match status" value="2"/>
</dbReference>
<evidence type="ECO:0000313" key="10">
    <source>
        <dbReference type="Proteomes" id="UP000594042"/>
    </source>
</evidence>
<feature type="binding site" evidence="5">
    <location>
        <position position="258"/>
    </location>
    <ligand>
        <name>substrate</name>
    </ligand>
</feature>
<feature type="domain" description="Erythronate-4-phosphate dehydrogenase dimerisation" evidence="8">
    <location>
        <begin position="294"/>
        <end position="364"/>
    </location>
</feature>
<dbReference type="SUPFAM" id="SSF52283">
    <property type="entry name" value="Formate/glycerate dehydrogenase catalytic domain-like"/>
    <property type="match status" value="1"/>
</dbReference>
<feature type="binding site" evidence="5">
    <location>
        <position position="257"/>
    </location>
    <ligand>
        <name>NAD(+)</name>
        <dbReference type="ChEBI" id="CHEBI:57540"/>
    </ligand>
</feature>
<sequence length="368" mass="40702">MKIIVDNKIPYIKGILEPFADVEYYAPADINREVVCDADILIIRTRTRCNRELLDGSKVRYIGTATIGYDHIDTEWCGKNGIVWTNAPGCNASSVGQYILSSLLSLQERKDFVLEGKVIGIVGVGNVGRIVADYCRMVGMEVLLNDPPRARLEDSTCFVSLDEVAKECDIITFHTPLNKSGMDCTYHLAGADFFSRLRKRPVIINSSRGEVVDNRALYNAYQSGNVSEMILDCWENEPDVDDVLLSNVFIGTPHIAGYSADGKANATRQIVQAVSRWMGISIDTSLIQPPAPVFPDIDLSLCSDNILASAVLATYDPRNDTAALRAAPGTFEKLRGEYGLRREFNAYTVHHAVSRDIELLQKLGFQVS</sequence>
<dbReference type="InterPro" id="IPR038251">
    <property type="entry name" value="PdxB_dimer_sf"/>
</dbReference>
<dbReference type="PANTHER" id="PTHR43761:SF1">
    <property type="entry name" value="D-ISOMER SPECIFIC 2-HYDROXYACID DEHYDROGENASE CATALYTIC DOMAIN-CONTAINING PROTEIN-RELATED"/>
    <property type="match status" value="1"/>
</dbReference>
<dbReference type="CDD" id="cd12158">
    <property type="entry name" value="ErythrP_dh"/>
    <property type="match status" value="1"/>
</dbReference>
<protein>
    <recommendedName>
        <fullName evidence="5">Erythronate-4-phosphate dehydrogenase</fullName>
        <ecNumber evidence="5">1.1.1.290</ecNumber>
    </recommendedName>
</protein>
<feature type="binding site" evidence="5">
    <location>
        <position position="146"/>
    </location>
    <ligand>
        <name>NAD(+)</name>
        <dbReference type="ChEBI" id="CHEBI:57540"/>
    </ligand>
</feature>
<comment type="function">
    <text evidence="5">Catalyzes the oxidation of erythronate-4-phosphate to 3-hydroxy-2-oxo-4-phosphonooxybutanoate.</text>
</comment>
<feature type="binding site" evidence="5">
    <location>
        <position position="232"/>
    </location>
    <ligand>
        <name>NAD(+)</name>
        <dbReference type="ChEBI" id="CHEBI:57540"/>
    </ligand>
</feature>
<feature type="binding site" evidence="5">
    <location>
        <position position="45"/>
    </location>
    <ligand>
        <name>substrate</name>
    </ligand>
</feature>
<feature type="binding site" evidence="5">
    <location>
        <position position="175"/>
    </location>
    <ligand>
        <name>NAD(+)</name>
        <dbReference type="ChEBI" id="CHEBI:57540"/>
    </ligand>
</feature>
<feature type="active site" description="Proton donor" evidence="5">
    <location>
        <position position="254"/>
    </location>
</feature>
<keyword evidence="1 5" id="KW-0963">Cytoplasm</keyword>
<evidence type="ECO:0000256" key="2">
    <source>
        <dbReference type="ARBA" id="ARBA00023002"/>
    </source>
</evidence>
<dbReference type="HAMAP" id="MF_01825">
    <property type="entry name" value="PdxB"/>
    <property type="match status" value="1"/>
</dbReference>
<comment type="similarity">
    <text evidence="5">Belongs to the D-isomer specific 2-hydroxyacid dehydrogenase family. PdxB subfamily.</text>
</comment>
<dbReference type="Pfam" id="PF00389">
    <property type="entry name" value="2-Hacid_dh"/>
    <property type="match status" value="1"/>
</dbReference>
<dbReference type="InterPro" id="IPR006139">
    <property type="entry name" value="D-isomer_2_OHA_DH_cat_dom"/>
</dbReference>
<dbReference type="Proteomes" id="UP000594042">
    <property type="component" value="Chromosome"/>
</dbReference>
<comment type="catalytic activity">
    <reaction evidence="5">
        <text>4-phospho-D-erythronate + NAD(+) = (R)-3-hydroxy-2-oxo-4-phosphooxybutanoate + NADH + H(+)</text>
        <dbReference type="Rhea" id="RHEA:18829"/>
        <dbReference type="ChEBI" id="CHEBI:15378"/>
        <dbReference type="ChEBI" id="CHEBI:57540"/>
        <dbReference type="ChEBI" id="CHEBI:57945"/>
        <dbReference type="ChEBI" id="CHEBI:58538"/>
        <dbReference type="ChEBI" id="CHEBI:58766"/>
        <dbReference type="EC" id="1.1.1.290"/>
    </reaction>
</comment>
<organism evidence="9 10">
    <name type="scientific">Coprobacter secundus subsp. similis</name>
    <dbReference type="NCBI Taxonomy" id="2751153"/>
    <lineage>
        <taxon>Bacteria</taxon>
        <taxon>Pseudomonadati</taxon>
        <taxon>Bacteroidota</taxon>
        <taxon>Bacteroidia</taxon>
        <taxon>Bacteroidales</taxon>
        <taxon>Barnesiellaceae</taxon>
        <taxon>Coprobacter</taxon>
    </lineage>
</organism>
<dbReference type="InterPro" id="IPR006140">
    <property type="entry name" value="D-isomer_DH_NAD-bd"/>
</dbReference>
<proteinExistence type="inferred from homology"/>
<dbReference type="RefSeq" id="WP_021930903.1">
    <property type="nucleotide sequence ID" value="NZ_AP023322.1"/>
</dbReference>
<dbReference type="InterPro" id="IPR024531">
    <property type="entry name" value="Erythronate-4-P_DHase_dimer"/>
</dbReference>
<dbReference type="GO" id="GO:0051287">
    <property type="term" value="F:NAD binding"/>
    <property type="evidence" value="ECO:0007669"/>
    <property type="project" value="InterPro"/>
</dbReference>
<dbReference type="Pfam" id="PF11890">
    <property type="entry name" value="DUF3410"/>
    <property type="match status" value="1"/>
</dbReference>
<dbReference type="PANTHER" id="PTHR43761">
    <property type="entry name" value="D-ISOMER SPECIFIC 2-HYDROXYACID DEHYDROGENASE FAMILY PROTEIN (AFU_ORTHOLOGUE AFUA_1G13630)"/>
    <property type="match status" value="1"/>
</dbReference>
<comment type="subunit">
    <text evidence="5">Homodimer.</text>
</comment>
<feature type="binding site" evidence="5">
    <location>
        <position position="66"/>
    </location>
    <ligand>
        <name>substrate</name>
    </ligand>
</feature>
<dbReference type="Gene3D" id="3.30.1370.170">
    <property type="match status" value="1"/>
</dbReference>
<dbReference type="NCBIfam" id="NF001309">
    <property type="entry name" value="PRK00257.1"/>
    <property type="match status" value="1"/>
</dbReference>
<dbReference type="AlphaFoldDB" id="A0A7G1I3C9"/>
<evidence type="ECO:0000259" key="8">
    <source>
        <dbReference type="Pfam" id="PF11890"/>
    </source>
</evidence>
<dbReference type="KEGG" id="copr:Cop2CBH44_24100"/>
<keyword evidence="10" id="KW-1185">Reference proteome</keyword>
<dbReference type="GO" id="GO:0033711">
    <property type="term" value="F:4-phosphoerythronate dehydrogenase activity"/>
    <property type="evidence" value="ECO:0007669"/>
    <property type="project" value="UniProtKB-EC"/>
</dbReference>
<dbReference type="Pfam" id="PF02826">
    <property type="entry name" value="2-Hacid_dh_C"/>
    <property type="match status" value="1"/>
</dbReference>
<evidence type="ECO:0000259" key="7">
    <source>
        <dbReference type="Pfam" id="PF02826"/>
    </source>
</evidence>
<evidence type="ECO:0000256" key="5">
    <source>
        <dbReference type="HAMAP-Rule" id="MF_01825"/>
    </source>
</evidence>
<feature type="domain" description="D-isomer specific 2-hydroxyacid dehydrogenase catalytic" evidence="6">
    <location>
        <begin position="10"/>
        <end position="278"/>
    </location>
</feature>
<comment type="caution">
    <text evidence="5">Lacks conserved residue(s) required for the propagation of feature annotation.</text>
</comment>
<gene>
    <name evidence="5 9" type="primary">pdxB</name>
    <name evidence="9" type="ORF">Cop2CBH44_24100</name>
</gene>
<evidence type="ECO:0000256" key="1">
    <source>
        <dbReference type="ARBA" id="ARBA00022490"/>
    </source>
</evidence>
<dbReference type="InterPro" id="IPR050418">
    <property type="entry name" value="D-iso_2-hydroxyacid_DH_PdxB"/>
</dbReference>
<dbReference type="GO" id="GO:0005737">
    <property type="term" value="C:cytoplasm"/>
    <property type="evidence" value="ECO:0007669"/>
    <property type="project" value="UniProtKB-SubCell"/>
</dbReference>
<comment type="subcellular location">
    <subcellularLocation>
        <location evidence="5">Cytoplasm</location>
    </subcellularLocation>
</comment>
<accession>A0A7G1I3C9</accession>
<dbReference type="GO" id="GO:0046983">
    <property type="term" value="F:protein dimerization activity"/>
    <property type="evidence" value="ECO:0007669"/>
    <property type="project" value="InterPro"/>
</dbReference>
<dbReference type="GO" id="GO:0008615">
    <property type="term" value="P:pyridoxine biosynthetic process"/>
    <property type="evidence" value="ECO:0007669"/>
    <property type="project" value="UniProtKB-UniRule"/>
</dbReference>
<dbReference type="UniPathway" id="UPA00244">
    <property type="reaction ID" value="UER00310"/>
</dbReference>
<comment type="pathway">
    <text evidence="5">Cofactor biosynthesis; pyridoxine 5'-phosphate biosynthesis; pyridoxine 5'-phosphate from D-erythrose 4-phosphate: step 2/5.</text>
</comment>